<reference evidence="1" key="2">
    <citation type="submission" date="2010-07" db="EMBL/GenBank/DDBJ databases">
        <authorList>
            <consortium name="The Broad Institute Genome Sequencing Platform"/>
            <consortium name="Broad Institute Genome Sequencing Center for Infectious Disease"/>
            <person name="Ma L.-J."/>
            <person name="Dead R."/>
            <person name="Young S."/>
            <person name="Zeng Q."/>
            <person name="Koehrsen M."/>
            <person name="Alvarado L."/>
            <person name="Berlin A."/>
            <person name="Chapman S.B."/>
            <person name="Chen Z."/>
            <person name="Freedman E."/>
            <person name="Gellesch M."/>
            <person name="Goldberg J."/>
            <person name="Griggs A."/>
            <person name="Gujja S."/>
            <person name="Heilman E.R."/>
            <person name="Heiman D."/>
            <person name="Hepburn T."/>
            <person name="Howarth C."/>
            <person name="Jen D."/>
            <person name="Larson L."/>
            <person name="Mehta T."/>
            <person name="Neiman D."/>
            <person name="Pearson M."/>
            <person name="Roberts A."/>
            <person name="Saif S."/>
            <person name="Shea T."/>
            <person name="Shenoy N."/>
            <person name="Sisk P."/>
            <person name="Stolte C."/>
            <person name="Sykes S."/>
            <person name="Walk T."/>
            <person name="White J."/>
            <person name="Yandava C."/>
            <person name="Haas B."/>
            <person name="Nusbaum C."/>
            <person name="Birren B."/>
        </authorList>
    </citation>
    <scope>NUCLEOTIDE SEQUENCE</scope>
    <source>
        <strain evidence="1">R3-111a-1</strain>
    </source>
</reference>
<gene>
    <name evidence="2" type="primary">20351080</name>
    <name evidence="1" type="ORF">GGTG_10622</name>
</gene>
<reference evidence="1" key="3">
    <citation type="submission" date="2010-09" db="EMBL/GenBank/DDBJ databases">
        <title>Annotation of Gaeumannomyces graminis var. tritici R3-111a-1.</title>
        <authorList>
            <consortium name="The Broad Institute Genome Sequencing Platform"/>
            <person name="Ma L.-J."/>
            <person name="Dead R."/>
            <person name="Young S.K."/>
            <person name="Zeng Q."/>
            <person name="Gargeya S."/>
            <person name="Fitzgerald M."/>
            <person name="Haas B."/>
            <person name="Abouelleil A."/>
            <person name="Alvarado L."/>
            <person name="Arachchi H.M."/>
            <person name="Berlin A."/>
            <person name="Brown A."/>
            <person name="Chapman S.B."/>
            <person name="Chen Z."/>
            <person name="Dunbar C."/>
            <person name="Freedman E."/>
            <person name="Gearin G."/>
            <person name="Gellesch M."/>
            <person name="Goldberg J."/>
            <person name="Griggs A."/>
            <person name="Gujja S."/>
            <person name="Heiman D."/>
            <person name="Howarth C."/>
            <person name="Larson L."/>
            <person name="Lui A."/>
            <person name="MacDonald P.J.P."/>
            <person name="Mehta T."/>
            <person name="Montmayeur A."/>
            <person name="Murphy C."/>
            <person name="Neiman D."/>
            <person name="Pearson M."/>
            <person name="Priest M."/>
            <person name="Roberts A."/>
            <person name="Saif S."/>
            <person name="Shea T."/>
            <person name="Shenoy N."/>
            <person name="Sisk P."/>
            <person name="Stolte C."/>
            <person name="Sykes S."/>
            <person name="Yandava C."/>
            <person name="Wortman J."/>
            <person name="Nusbaum C."/>
            <person name="Birren B."/>
        </authorList>
    </citation>
    <scope>NUCLEOTIDE SEQUENCE</scope>
    <source>
        <strain evidence="1">R3-111a-1</strain>
    </source>
</reference>
<dbReference type="EnsemblFungi" id="EJT71363">
    <property type="protein sequence ID" value="EJT71363"/>
    <property type="gene ID" value="GGTG_10622"/>
</dbReference>
<dbReference type="Proteomes" id="UP000006039">
    <property type="component" value="Unassembled WGS sequence"/>
</dbReference>
<reference evidence="2" key="5">
    <citation type="submission" date="2018-04" db="UniProtKB">
        <authorList>
            <consortium name="EnsemblFungi"/>
        </authorList>
    </citation>
    <scope>IDENTIFICATION</scope>
    <source>
        <strain evidence="2">R3-111a-1</strain>
    </source>
</reference>
<organism evidence="1">
    <name type="scientific">Gaeumannomyces tritici (strain R3-111a-1)</name>
    <name type="common">Wheat and barley take-all root rot fungus</name>
    <name type="synonym">Gaeumannomyces graminis var. tritici</name>
    <dbReference type="NCBI Taxonomy" id="644352"/>
    <lineage>
        <taxon>Eukaryota</taxon>
        <taxon>Fungi</taxon>
        <taxon>Dikarya</taxon>
        <taxon>Ascomycota</taxon>
        <taxon>Pezizomycotina</taxon>
        <taxon>Sordariomycetes</taxon>
        <taxon>Sordariomycetidae</taxon>
        <taxon>Magnaporthales</taxon>
        <taxon>Magnaporthaceae</taxon>
        <taxon>Gaeumannomyces</taxon>
    </lineage>
</organism>
<proteinExistence type="predicted"/>
<evidence type="ECO:0000313" key="3">
    <source>
        <dbReference type="Proteomes" id="UP000006039"/>
    </source>
</evidence>
<dbReference type="RefSeq" id="XP_009226760.1">
    <property type="nucleotide sequence ID" value="XM_009228496.1"/>
</dbReference>
<sequence>MQTPVGAVETLTWANSNHDSTQNDSRVTRTEATASIKKSAKTDLGHFGYGSALMTVWDYKEKHWAHFISTAL</sequence>
<evidence type="ECO:0000313" key="1">
    <source>
        <dbReference type="EMBL" id="EJT71363.1"/>
    </source>
</evidence>
<dbReference type="AlphaFoldDB" id="J3PAU7"/>
<protein>
    <submittedName>
        <fullName evidence="1 2">Uncharacterized protein</fullName>
    </submittedName>
</protein>
<dbReference type="HOGENOM" id="CLU_2722388_0_0_1"/>
<dbReference type="EMBL" id="GL385400">
    <property type="protein sequence ID" value="EJT71363.1"/>
    <property type="molecule type" value="Genomic_DNA"/>
</dbReference>
<keyword evidence="3" id="KW-1185">Reference proteome</keyword>
<dbReference type="VEuPathDB" id="FungiDB:GGTG_10622"/>
<name>J3PAU7_GAET3</name>
<reference evidence="3" key="1">
    <citation type="submission" date="2010-07" db="EMBL/GenBank/DDBJ databases">
        <title>The genome sequence of Gaeumannomyces graminis var. tritici strain R3-111a-1.</title>
        <authorList>
            <consortium name="The Broad Institute Genome Sequencing Platform"/>
            <person name="Ma L.-J."/>
            <person name="Dead R."/>
            <person name="Young S."/>
            <person name="Zeng Q."/>
            <person name="Koehrsen M."/>
            <person name="Alvarado L."/>
            <person name="Berlin A."/>
            <person name="Chapman S.B."/>
            <person name="Chen Z."/>
            <person name="Freedman E."/>
            <person name="Gellesch M."/>
            <person name="Goldberg J."/>
            <person name="Griggs A."/>
            <person name="Gujja S."/>
            <person name="Heilman E.R."/>
            <person name="Heiman D."/>
            <person name="Hepburn T."/>
            <person name="Howarth C."/>
            <person name="Jen D."/>
            <person name="Larson L."/>
            <person name="Mehta T."/>
            <person name="Neiman D."/>
            <person name="Pearson M."/>
            <person name="Roberts A."/>
            <person name="Saif S."/>
            <person name="Shea T."/>
            <person name="Shenoy N."/>
            <person name="Sisk P."/>
            <person name="Stolte C."/>
            <person name="Sykes S."/>
            <person name="Walk T."/>
            <person name="White J."/>
            <person name="Yandava C."/>
            <person name="Haas B."/>
            <person name="Nusbaum C."/>
            <person name="Birren B."/>
        </authorList>
    </citation>
    <scope>NUCLEOTIDE SEQUENCE [LARGE SCALE GENOMIC DNA]</scope>
    <source>
        <strain evidence="3">R3-111a-1</strain>
    </source>
</reference>
<reference evidence="2" key="4">
    <citation type="journal article" date="2015" name="G3 (Bethesda)">
        <title>Genome sequences of three phytopathogenic species of the Magnaporthaceae family of fungi.</title>
        <authorList>
            <person name="Okagaki L.H."/>
            <person name="Nunes C.C."/>
            <person name="Sailsbery J."/>
            <person name="Clay B."/>
            <person name="Brown D."/>
            <person name="John T."/>
            <person name="Oh Y."/>
            <person name="Young N."/>
            <person name="Fitzgerald M."/>
            <person name="Haas B.J."/>
            <person name="Zeng Q."/>
            <person name="Young S."/>
            <person name="Adiconis X."/>
            <person name="Fan L."/>
            <person name="Levin J.Z."/>
            <person name="Mitchell T.K."/>
            <person name="Okubara P.A."/>
            <person name="Farman M.L."/>
            <person name="Kohn L.M."/>
            <person name="Birren B."/>
            <person name="Ma L.-J."/>
            <person name="Dean R.A."/>
        </authorList>
    </citation>
    <scope>NUCLEOTIDE SEQUENCE</scope>
    <source>
        <strain evidence="2">R3-111a-1</strain>
    </source>
</reference>
<dbReference type="GeneID" id="20351080"/>
<evidence type="ECO:0000313" key="2">
    <source>
        <dbReference type="EnsemblFungi" id="EJT71363"/>
    </source>
</evidence>
<accession>J3PAU7</accession>